<sequence>MLMVRSSGAGGCGLFPWSICKELRKASVNNELNEELTECVAVTNVMDKLLRRKCSWVAGYGEETVVVVVIVGLVVVDPHHHHCCWKGPGFPFVAVGWHHADKRFHGLAQRPAVDLALEVVHSLGPAPSHEFKVVRSRAEGVRFIR</sequence>
<comment type="caution">
    <text evidence="1">The sequence shown here is derived from an EMBL/GenBank/DDBJ whole genome shotgun (WGS) entry which is preliminary data.</text>
</comment>
<evidence type="ECO:0000313" key="1">
    <source>
        <dbReference type="EMBL" id="KAF5190317.1"/>
    </source>
</evidence>
<accession>A0A7J6W042</accession>
<gene>
    <name evidence="1" type="ORF">FRX31_020097</name>
</gene>
<proteinExistence type="predicted"/>
<evidence type="ECO:0000313" key="2">
    <source>
        <dbReference type="Proteomes" id="UP000554482"/>
    </source>
</evidence>
<reference evidence="1 2" key="1">
    <citation type="submission" date="2020-06" db="EMBL/GenBank/DDBJ databases">
        <title>Transcriptomic and genomic resources for Thalictrum thalictroides and T. hernandezii: Facilitating candidate gene discovery in an emerging model plant lineage.</title>
        <authorList>
            <person name="Arias T."/>
            <person name="Riano-Pachon D.M."/>
            <person name="Di Stilio V.S."/>
        </authorList>
    </citation>
    <scope>NUCLEOTIDE SEQUENCE [LARGE SCALE GENOMIC DNA]</scope>
    <source>
        <strain evidence="2">cv. WT478/WT964</strain>
        <tissue evidence="1">Leaves</tissue>
    </source>
</reference>
<keyword evidence="2" id="KW-1185">Reference proteome</keyword>
<name>A0A7J6W042_THATH</name>
<dbReference type="EMBL" id="JABWDY010024345">
    <property type="protein sequence ID" value="KAF5190317.1"/>
    <property type="molecule type" value="Genomic_DNA"/>
</dbReference>
<protein>
    <submittedName>
        <fullName evidence="1">Uncharacterized protein</fullName>
    </submittedName>
</protein>
<organism evidence="1 2">
    <name type="scientific">Thalictrum thalictroides</name>
    <name type="common">Rue-anemone</name>
    <name type="synonym">Anemone thalictroides</name>
    <dbReference type="NCBI Taxonomy" id="46969"/>
    <lineage>
        <taxon>Eukaryota</taxon>
        <taxon>Viridiplantae</taxon>
        <taxon>Streptophyta</taxon>
        <taxon>Embryophyta</taxon>
        <taxon>Tracheophyta</taxon>
        <taxon>Spermatophyta</taxon>
        <taxon>Magnoliopsida</taxon>
        <taxon>Ranunculales</taxon>
        <taxon>Ranunculaceae</taxon>
        <taxon>Thalictroideae</taxon>
        <taxon>Thalictrum</taxon>
    </lineage>
</organism>
<dbReference type="AlphaFoldDB" id="A0A7J6W042"/>
<dbReference type="Proteomes" id="UP000554482">
    <property type="component" value="Unassembled WGS sequence"/>
</dbReference>